<organism evidence="2 3">
    <name type="scientific">Arthrobacter livingstonensis</name>
    <dbReference type="NCBI Taxonomy" id="670078"/>
    <lineage>
        <taxon>Bacteria</taxon>
        <taxon>Bacillati</taxon>
        <taxon>Actinomycetota</taxon>
        <taxon>Actinomycetes</taxon>
        <taxon>Micrococcales</taxon>
        <taxon>Micrococcaceae</taxon>
        <taxon>Arthrobacter</taxon>
    </lineage>
</organism>
<keyword evidence="3" id="KW-1185">Reference proteome</keyword>
<comment type="caution">
    <text evidence="2">The sequence shown here is derived from an EMBL/GenBank/DDBJ whole genome shotgun (WGS) entry which is preliminary data.</text>
</comment>
<sequence>MTELPTESADSPVPAETGAVASRPGVPVWRVGKPDAFLAESTDVARSAVREITADDNIGPHVAARSEGVRTVTHLFECTMPGYVGWQWFATLARVSRSKDATVNEVGLLPTNDSVLAPPWVPWAERVRPEDAKADEQADAEVDPADGDTADDDTMVELVETGDDAGHPADADEAED</sequence>
<feature type="region of interest" description="Disordered" evidence="1">
    <location>
        <begin position="128"/>
        <end position="176"/>
    </location>
</feature>
<reference evidence="2 3" key="1">
    <citation type="submission" date="2018-05" db="EMBL/GenBank/DDBJ databases">
        <title>Genetic diversity of glacier-inhabiting Cryobacterium bacteria in China and description of Cryobacterium mengkeensis sp. nov. and Arthrobacter glacialis sp. nov.</title>
        <authorList>
            <person name="Liu Q."/>
            <person name="Xin Y.-H."/>
        </authorList>
    </citation>
    <scope>NUCLEOTIDE SEQUENCE [LARGE SCALE GENOMIC DNA]</scope>
    <source>
        <strain evidence="2 3">LI2</strain>
    </source>
</reference>
<evidence type="ECO:0000256" key="1">
    <source>
        <dbReference type="SAM" id="MobiDB-lite"/>
    </source>
</evidence>
<gene>
    <name evidence="2" type="ORF">CVV68_03950</name>
</gene>
<dbReference type="EMBL" id="QJVD01000003">
    <property type="protein sequence ID" value="PYI69112.1"/>
    <property type="molecule type" value="Genomic_DNA"/>
</dbReference>
<dbReference type="AlphaFoldDB" id="A0A2V5LDY1"/>
<accession>A0A2V5LDY1</accession>
<dbReference type="RefSeq" id="WP_110499860.1">
    <property type="nucleotide sequence ID" value="NZ_QJVD01000003.1"/>
</dbReference>
<dbReference type="InterPro" id="IPR021391">
    <property type="entry name" value="DUF3027"/>
</dbReference>
<feature type="compositionally biased region" description="Acidic residues" evidence="1">
    <location>
        <begin position="137"/>
        <end position="163"/>
    </location>
</feature>
<feature type="region of interest" description="Disordered" evidence="1">
    <location>
        <begin position="1"/>
        <end position="25"/>
    </location>
</feature>
<name>A0A2V5LDY1_9MICC</name>
<evidence type="ECO:0000313" key="2">
    <source>
        <dbReference type="EMBL" id="PYI69112.1"/>
    </source>
</evidence>
<dbReference type="Proteomes" id="UP000247832">
    <property type="component" value="Unassembled WGS sequence"/>
</dbReference>
<protein>
    <submittedName>
        <fullName evidence="2">DUF3027 domain-containing protein</fullName>
    </submittedName>
</protein>
<evidence type="ECO:0000313" key="3">
    <source>
        <dbReference type="Proteomes" id="UP000247832"/>
    </source>
</evidence>
<dbReference type="OrthoDB" id="3210158at2"/>
<dbReference type="Pfam" id="PF11228">
    <property type="entry name" value="DUF3027"/>
    <property type="match status" value="1"/>
</dbReference>
<proteinExistence type="predicted"/>